<dbReference type="AlphaFoldDB" id="A0A060SP84"/>
<dbReference type="Gene3D" id="1.10.10.10">
    <property type="entry name" value="Winged helix-like DNA-binding domain superfamily/Winged helix DNA-binding domain"/>
    <property type="match status" value="1"/>
</dbReference>
<feature type="region of interest" description="Disordered" evidence="6">
    <location>
        <begin position="284"/>
        <end position="524"/>
    </location>
</feature>
<dbReference type="Proteomes" id="UP000029665">
    <property type="component" value="Unassembled WGS sequence"/>
</dbReference>
<feature type="region of interest" description="Disordered" evidence="6">
    <location>
        <begin position="211"/>
        <end position="237"/>
    </location>
</feature>
<dbReference type="GO" id="GO:0043565">
    <property type="term" value="F:sequence-specific DNA binding"/>
    <property type="evidence" value="ECO:0007669"/>
    <property type="project" value="InterPro"/>
</dbReference>
<feature type="compositionally biased region" description="Polar residues" evidence="6">
    <location>
        <begin position="9"/>
        <end position="34"/>
    </location>
</feature>
<dbReference type="GO" id="GO:0005634">
    <property type="term" value="C:nucleus"/>
    <property type="evidence" value="ECO:0007669"/>
    <property type="project" value="UniProtKB-SubCell"/>
</dbReference>
<feature type="compositionally biased region" description="Polar residues" evidence="6">
    <location>
        <begin position="68"/>
        <end position="82"/>
    </location>
</feature>
<accession>A0A060SP84</accession>
<feature type="compositionally biased region" description="Polar residues" evidence="6">
    <location>
        <begin position="421"/>
        <end position="436"/>
    </location>
</feature>
<feature type="region of interest" description="Disordered" evidence="6">
    <location>
        <begin position="1"/>
        <end position="105"/>
    </location>
</feature>
<feature type="compositionally biased region" description="Polar residues" evidence="6">
    <location>
        <begin position="342"/>
        <end position="357"/>
    </location>
</feature>
<organism evidence="8 9">
    <name type="scientific">Pycnoporus cinnabarinus</name>
    <name type="common">Cinnabar-red polypore</name>
    <name type="synonym">Trametes cinnabarina</name>
    <dbReference type="NCBI Taxonomy" id="5643"/>
    <lineage>
        <taxon>Eukaryota</taxon>
        <taxon>Fungi</taxon>
        <taxon>Dikarya</taxon>
        <taxon>Basidiomycota</taxon>
        <taxon>Agaricomycotina</taxon>
        <taxon>Agaricomycetes</taxon>
        <taxon>Polyporales</taxon>
        <taxon>Polyporaceae</taxon>
        <taxon>Trametes</taxon>
    </lineage>
</organism>
<dbReference type="SMART" id="SM00415">
    <property type="entry name" value="HSF"/>
    <property type="match status" value="1"/>
</dbReference>
<dbReference type="PANTHER" id="PTHR10015">
    <property type="entry name" value="HEAT SHOCK TRANSCRIPTION FACTOR"/>
    <property type="match status" value="1"/>
</dbReference>
<evidence type="ECO:0000256" key="4">
    <source>
        <dbReference type="ARBA" id="ARBA00023242"/>
    </source>
</evidence>
<comment type="subcellular location">
    <subcellularLocation>
        <location evidence="1">Nucleus</location>
    </subcellularLocation>
</comment>
<feature type="compositionally biased region" description="Low complexity" evidence="6">
    <location>
        <begin position="578"/>
        <end position="591"/>
    </location>
</feature>
<gene>
    <name evidence="8" type="ORF">BN946_scf185043.g94</name>
</gene>
<evidence type="ECO:0000256" key="3">
    <source>
        <dbReference type="ARBA" id="ARBA00023125"/>
    </source>
</evidence>
<keyword evidence="9" id="KW-1185">Reference proteome</keyword>
<dbReference type="InterPro" id="IPR000232">
    <property type="entry name" value="HSF_DNA-bd"/>
</dbReference>
<keyword evidence="3" id="KW-0238">DNA-binding</keyword>
<evidence type="ECO:0000256" key="1">
    <source>
        <dbReference type="ARBA" id="ARBA00004123"/>
    </source>
</evidence>
<evidence type="ECO:0000256" key="2">
    <source>
        <dbReference type="ARBA" id="ARBA00006403"/>
    </source>
</evidence>
<dbReference type="InterPro" id="IPR036388">
    <property type="entry name" value="WH-like_DNA-bd_sf"/>
</dbReference>
<dbReference type="SUPFAM" id="SSF46785">
    <property type="entry name" value="Winged helix' DNA-binding domain"/>
    <property type="match status" value="1"/>
</dbReference>
<comment type="caution">
    <text evidence="8">The sequence shown here is derived from an EMBL/GenBank/DDBJ whole genome shotgun (WGS) entry which is preliminary data.</text>
</comment>
<dbReference type="OrthoDB" id="432483at2759"/>
<dbReference type="Pfam" id="PF00447">
    <property type="entry name" value="HSF_DNA-bind"/>
    <property type="match status" value="1"/>
</dbReference>
<dbReference type="STRING" id="5643.A0A060SP84"/>
<feature type="compositionally biased region" description="Low complexity" evidence="6">
    <location>
        <begin position="96"/>
        <end position="105"/>
    </location>
</feature>
<evidence type="ECO:0000313" key="9">
    <source>
        <dbReference type="Proteomes" id="UP000029665"/>
    </source>
</evidence>
<sequence>MSADLYPQSAYTARPSYQQRADQSYQMSNSATLYQPQLLSPQQPQQQQQPPQQQSQSSSLSDAHSAHSPENSQSPQRESQSPKQEDSAVVSKQDGAPQQQPAKPQATFLTKLYALLERPENHHMIRWDPAGEHIIVERPEQLALHVLPSVYRQSRFASFSRQLNIYGFMRKVNLRNVDPAIDDPDASTWSHPTLNRHSPPEVVANFKRRVPPRLPKPRKRDNEVSIAPPRSAIGMGPAALSMASDDLSPYKGGRARGFSAPGSFTPLSQPGAAGWATSYPRSTLPPLNVPSDPPSLSSHGSMYPHSAHTLHPVTPNEDTQSPSTFASMSYSSSGRDAMMLPSPTSQYQYSDQQGTWFSPTSASSAHSASGSLSSLLNPSSNMSSSYSSATRPQPAAINTYTSSYPQLGRGHHSAGPVSPDSRPTSGYSASSMSSLPTPYEDSNAHHFGHHDYSRPGSSHRPMSPSSSRPPSSKAYSTSTGSLSIRRERRHSQAMSPYPSPYTEHPSHRPSTSPHPADDHSGSAGIPRVRSMIQLPSVDSYSFNPSQADFAYGAVDDGHGAHTNGMYGGLPGSRSVRPSTSASSLSTTSSAANTPGGDGYATGVGDADITRYSPDYGYVQMNEHLPTYAKTGEL</sequence>
<evidence type="ECO:0000256" key="6">
    <source>
        <dbReference type="SAM" id="MobiDB-lite"/>
    </source>
</evidence>
<feature type="compositionally biased region" description="Low complexity" evidence="6">
    <location>
        <begin position="454"/>
        <end position="478"/>
    </location>
</feature>
<evidence type="ECO:0000259" key="7">
    <source>
        <dbReference type="SMART" id="SM00415"/>
    </source>
</evidence>
<evidence type="ECO:0000313" key="8">
    <source>
        <dbReference type="EMBL" id="CDO74044.1"/>
    </source>
</evidence>
<feature type="compositionally biased region" description="Low complexity" evidence="6">
    <location>
        <begin position="358"/>
        <end position="389"/>
    </location>
</feature>
<comment type="similarity">
    <text evidence="2 5">Belongs to the HSF family.</text>
</comment>
<feature type="compositionally biased region" description="Polar residues" evidence="6">
    <location>
        <begin position="316"/>
        <end position="334"/>
    </location>
</feature>
<dbReference type="OMA" id="ENQHMIR"/>
<name>A0A060SP84_PYCCI</name>
<protein>
    <recommendedName>
        <fullName evidence="7">HSF-type DNA-binding domain-containing protein</fullName>
    </recommendedName>
</protein>
<feature type="domain" description="HSF-type DNA-binding" evidence="7">
    <location>
        <begin position="104"/>
        <end position="629"/>
    </location>
</feature>
<evidence type="ECO:0000256" key="5">
    <source>
        <dbReference type="RuleBase" id="RU004020"/>
    </source>
</evidence>
<dbReference type="PRINTS" id="PR00056">
    <property type="entry name" value="HSFDOMAIN"/>
</dbReference>
<dbReference type="EMBL" id="CCBP010000125">
    <property type="protein sequence ID" value="CDO74044.1"/>
    <property type="molecule type" value="Genomic_DNA"/>
</dbReference>
<feature type="region of interest" description="Disordered" evidence="6">
    <location>
        <begin position="562"/>
        <end position="605"/>
    </location>
</feature>
<dbReference type="InterPro" id="IPR036390">
    <property type="entry name" value="WH_DNA-bd_sf"/>
</dbReference>
<dbReference type="PANTHER" id="PTHR10015:SF427">
    <property type="entry name" value="HEAT SHOCK FACTOR PROTEIN"/>
    <property type="match status" value="1"/>
</dbReference>
<dbReference type="HOGENOM" id="CLU_029384_0_0_1"/>
<feature type="compositionally biased region" description="Polar residues" evidence="6">
    <location>
        <begin position="396"/>
        <end position="405"/>
    </location>
</feature>
<reference evidence="8" key="1">
    <citation type="submission" date="2014-01" db="EMBL/GenBank/DDBJ databases">
        <title>The genome of the white-rot fungus Pycnoporus cinnabarinus: a basidiomycete model with a versatile arsenal for lignocellulosic biomass breakdown.</title>
        <authorList>
            <person name="Levasseur A."/>
            <person name="Lomascolo A."/>
            <person name="Ruiz-Duenas F.J."/>
            <person name="Uzan E."/>
            <person name="Piumi F."/>
            <person name="Kues U."/>
            <person name="Ram A.F.J."/>
            <person name="Murat C."/>
            <person name="Haon M."/>
            <person name="Benoit I."/>
            <person name="Arfi Y."/>
            <person name="Chevret D."/>
            <person name="Drula E."/>
            <person name="Kwon M.J."/>
            <person name="Gouret P."/>
            <person name="Lesage-Meessen L."/>
            <person name="Lombard V."/>
            <person name="Mariette J."/>
            <person name="Noirot C."/>
            <person name="Park J."/>
            <person name="Patyshakuliyeva A."/>
            <person name="Wieneger R.A.B."/>
            <person name="Wosten H.A.B."/>
            <person name="Martin F."/>
            <person name="Coutinho P.M."/>
            <person name="de Vries R."/>
            <person name="Martinez A.T."/>
            <person name="Klopp C."/>
            <person name="Pontarotti P."/>
            <person name="Henrissat B."/>
            <person name="Record E."/>
        </authorList>
    </citation>
    <scope>NUCLEOTIDE SEQUENCE [LARGE SCALE GENOMIC DNA]</scope>
    <source>
        <strain evidence="8">BRFM137</strain>
    </source>
</reference>
<keyword evidence="4" id="KW-0539">Nucleus</keyword>
<feature type="compositionally biased region" description="Low complexity" evidence="6">
    <location>
        <begin position="35"/>
        <end position="61"/>
    </location>
</feature>
<proteinExistence type="inferred from homology"/>
<dbReference type="GO" id="GO:0003700">
    <property type="term" value="F:DNA-binding transcription factor activity"/>
    <property type="evidence" value="ECO:0007669"/>
    <property type="project" value="InterPro"/>
</dbReference>